<reference evidence="2 3" key="3">
    <citation type="journal article" date="2017" name="G3 (Bethesda)">
        <title>Comparative analysis highlights variable genome content of wheat rusts and divergence of the mating loci.</title>
        <authorList>
            <person name="Cuomo C.A."/>
            <person name="Bakkeren G."/>
            <person name="Khalil H.B."/>
            <person name="Panwar V."/>
            <person name="Joly D."/>
            <person name="Linning R."/>
            <person name="Sakthikumar S."/>
            <person name="Song X."/>
            <person name="Adiconis X."/>
            <person name="Fan L."/>
            <person name="Goldberg J.M."/>
            <person name="Levin J.Z."/>
            <person name="Young S."/>
            <person name="Zeng Q."/>
            <person name="Anikster Y."/>
            <person name="Bruce M."/>
            <person name="Wang M."/>
            <person name="Yin C."/>
            <person name="McCallum B."/>
            <person name="Szabo L.J."/>
            <person name="Hulbert S."/>
            <person name="Chen X."/>
            <person name="Fellers J.P."/>
        </authorList>
    </citation>
    <scope>NUCLEOTIDE SEQUENCE</scope>
    <source>
        <strain evidence="3">Isolate 1-1 / race 1 (BBBD)</strain>
        <strain evidence="2">isolate 1-1 / race 1 (BBBD)</strain>
    </source>
</reference>
<dbReference type="AlphaFoldDB" id="A0A180FXP8"/>
<reference evidence="2" key="4">
    <citation type="submission" date="2025-05" db="UniProtKB">
        <authorList>
            <consortium name="EnsemblFungi"/>
        </authorList>
    </citation>
    <scope>IDENTIFICATION</scope>
    <source>
        <strain evidence="2">isolate 1-1 / race 1 (BBBD)</strain>
    </source>
</reference>
<accession>A0A180FXP8</accession>
<dbReference type="Proteomes" id="UP000005240">
    <property type="component" value="Unassembled WGS sequence"/>
</dbReference>
<dbReference type="OrthoDB" id="10600113at2759"/>
<proteinExistence type="predicted"/>
<dbReference type="EMBL" id="ADAS02007890">
    <property type="protein sequence ID" value="OAV85038.1"/>
    <property type="molecule type" value="Genomic_DNA"/>
</dbReference>
<dbReference type="VEuPathDB" id="FungiDB:PTTG_30846"/>
<evidence type="ECO:0000313" key="2">
    <source>
        <dbReference type="EnsemblFungi" id="PTTG_30846-t43_1-p1"/>
    </source>
</evidence>
<dbReference type="EnsemblFungi" id="PTTG_30846-t43_1">
    <property type="protein sequence ID" value="PTTG_30846-t43_1-p1"/>
    <property type="gene ID" value="PTTG_30846"/>
</dbReference>
<name>A0A180FXP8_PUCT1</name>
<protein>
    <submittedName>
        <fullName evidence="1 2">Uncharacterized protein</fullName>
    </submittedName>
</protein>
<gene>
    <name evidence="1" type="ORF">PTTG_30846</name>
</gene>
<evidence type="ECO:0000313" key="1">
    <source>
        <dbReference type="EMBL" id="OAV85038.1"/>
    </source>
</evidence>
<reference evidence="1" key="1">
    <citation type="submission" date="2009-11" db="EMBL/GenBank/DDBJ databases">
        <authorList>
            <consortium name="The Broad Institute Genome Sequencing Platform"/>
            <person name="Ward D."/>
            <person name="Feldgarden M."/>
            <person name="Earl A."/>
            <person name="Young S.K."/>
            <person name="Zeng Q."/>
            <person name="Koehrsen M."/>
            <person name="Alvarado L."/>
            <person name="Berlin A."/>
            <person name="Bochicchio J."/>
            <person name="Borenstein D."/>
            <person name="Chapman S.B."/>
            <person name="Chen Z."/>
            <person name="Engels R."/>
            <person name="Freedman E."/>
            <person name="Gellesch M."/>
            <person name="Goldberg J."/>
            <person name="Griggs A."/>
            <person name="Gujja S."/>
            <person name="Heilman E."/>
            <person name="Heiman D."/>
            <person name="Hepburn T."/>
            <person name="Howarth C."/>
            <person name="Jen D."/>
            <person name="Larson L."/>
            <person name="Lewis B."/>
            <person name="Mehta T."/>
            <person name="Park D."/>
            <person name="Pearson M."/>
            <person name="Roberts A."/>
            <person name="Saif S."/>
            <person name="Shea T."/>
            <person name="Shenoy N."/>
            <person name="Sisk P."/>
            <person name="Stolte C."/>
            <person name="Sykes S."/>
            <person name="Thomson T."/>
            <person name="Walk T."/>
            <person name="White J."/>
            <person name="Yandava C."/>
            <person name="Izard J."/>
            <person name="Baranova O.V."/>
            <person name="Blanton J.M."/>
            <person name="Tanner A.C."/>
            <person name="Dewhirst F.E."/>
            <person name="Haas B."/>
            <person name="Nusbaum C."/>
            <person name="Birren B."/>
        </authorList>
    </citation>
    <scope>NUCLEOTIDE SEQUENCE [LARGE SCALE GENOMIC DNA]</scope>
    <source>
        <strain evidence="1">1-1 BBBD Race 1</strain>
    </source>
</reference>
<organism evidence="1">
    <name type="scientific">Puccinia triticina (isolate 1-1 / race 1 (BBBD))</name>
    <name type="common">Brown leaf rust fungus</name>
    <dbReference type="NCBI Taxonomy" id="630390"/>
    <lineage>
        <taxon>Eukaryota</taxon>
        <taxon>Fungi</taxon>
        <taxon>Dikarya</taxon>
        <taxon>Basidiomycota</taxon>
        <taxon>Pucciniomycotina</taxon>
        <taxon>Pucciniomycetes</taxon>
        <taxon>Pucciniales</taxon>
        <taxon>Pucciniaceae</taxon>
        <taxon>Puccinia</taxon>
    </lineage>
</organism>
<evidence type="ECO:0000313" key="3">
    <source>
        <dbReference type="Proteomes" id="UP000005240"/>
    </source>
</evidence>
<sequence length="94" mass="10616">MTDSVISDEKLKALAIETAIKSIPALTQENFSSWKERMINLFENLSVKEIFTNNTGIISVQNELFIRTIMTSKLDVEIQSNVVNKDNRGDALKI</sequence>
<reference evidence="1" key="2">
    <citation type="submission" date="2016-05" db="EMBL/GenBank/DDBJ databases">
        <title>Comparative analysis highlights variable genome content of wheat rusts and divergence of the mating loci.</title>
        <authorList>
            <person name="Cuomo C.A."/>
            <person name="Bakkeren G."/>
            <person name="Szabo L."/>
            <person name="Khalil H."/>
            <person name="Joly D."/>
            <person name="Goldberg J."/>
            <person name="Young S."/>
            <person name="Zeng Q."/>
            <person name="Fellers J."/>
        </authorList>
    </citation>
    <scope>NUCLEOTIDE SEQUENCE [LARGE SCALE GENOMIC DNA]</scope>
    <source>
        <strain evidence="1">1-1 BBBD Race 1</strain>
    </source>
</reference>
<keyword evidence="3" id="KW-1185">Reference proteome</keyword>